<comment type="subcellular location">
    <subcellularLocation>
        <location evidence="1">Cytoplasm</location>
    </subcellularLocation>
</comment>
<evidence type="ECO:0000259" key="9">
    <source>
        <dbReference type="PROSITE" id="PS51981"/>
    </source>
</evidence>
<feature type="compositionally biased region" description="Polar residues" evidence="8">
    <location>
        <begin position="90"/>
        <end position="107"/>
    </location>
</feature>
<dbReference type="GeneID" id="113397855"/>
<dbReference type="InterPro" id="IPR045055">
    <property type="entry name" value="DNA2/NAM7-like"/>
</dbReference>
<reference evidence="11" key="1">
    <citation type="submission" date="2025-08" db="UniProtKB">
        <authorList>
            <consortium name="RefSeq"/>
        </authorList>
    </citation>
    <scope>IDENTIFICATION</scope>
    <source>
        <tissue evidence="11">Whole body</tissue>
    </source>
</reference>
<dbReference type="InterPro" id="IPR046439">
    <property type="entry name" value="ZF_RZ_dom"/>
</dbReference>
<evidence type="ECO:0000313" key="11">
    <source>
        <dbReference type="RefSeq" id="XP_064072681.1"/>
    </source>
</evidence>
<dbReference type="InterPro" id="IPR041677">
    <property type="entry name" value="DNA2/NAM7_AAA_11"/>
</dbReference>
<keyword evidence="5" id="KW-0863">Zinc-finger</keyword>
<feature type="region of interest" description="Disordered" evidence="8">
    <location>
        <begin position="1"/>
        <end position="48"/>
    </location>
</feature>
<gene>
    <name evidence="11" type="primary">LOC113397855</name>
</gene>
<name>A0ABM4AN17_VANTA</name>
<evidence type="ECO:0000256" key="2">
    <source>
        <dbReference type="ARBA" id="ARBA00022490"/>
    </source>
</evidence>
<keyword evidence="2" id="KW-0963">Cytoplasm</keyword>
<evidence type="ECO:0000256" key="8">
    <source>
        <dbReference type="SAM" id="MobiDB-lite"/>
    </source>
</evidence>
<dbReference type="InterPro" id="IPR041679">
    <property type="entry name" value="DNA2/NAM7-like_C"/>
</dbReference>
<keyword evidence="7" id="KW-0391">Immunity</keyword>
<feature type="compositionally biased region" description="Polar residues" evidence="8">
    <location>
        <begin position="24"/>
        <end position="40"/>
    </location>
</feature>
<dbReference type="Pfam" id="PF25396">
    <property type="entry name" value="ZNFX1"/>
    <property type="match status" value="1"/>
</dbReference>
<dbReference type="SUPFAM" id="SSF52540">
    <property type="entry name" value="P-loop containing nucleoside triphosphate hydrolases"/>
    <property type="match status" value="1"/>
</dbReference>
<dbReference type="SMART" id="SM00438">
    <property type="entry name" value="ZnF_NFX"/>
    <property type="match status" value="8"/>
</dbReference>
<organism evidence="10 11">
    <name type="scientific">Vanessa tameamea</name>
    <name type="common">Kamehameha butterfly</name>
    <dbReference type="NCBI Taxonomy" id="334116"/>
    <lineage>
        <taxon>Eukaryota</taxon>
        <taxon>Metazoa</taxon>
        <taxon>Ecdysozoa</taxon>
        <taxon>Arthropoda</taxon>
        <taxon>Hexapoda</taxon>
        <taxon>Insecta</taxon>
        <taxon>Pterygota</taxon>
        <taxon>Neoptera</taxon>
        <taxon>Endopterygota</taxon>
        <taxon>Lepidoptera</taxon>
        <taxon>Glossata</taxon>
        <taxon>Ditrysia</taxon>
        <taxon>Papilionoidea</taxon>
        <taxon>Nymphalidae</taxon>
        <taxon>Nymphalinae</taxon>
        <taxon>Vanessa</taxon>
    </lineage>
</organism>
<proteinExistence type="predicted"/>
<evidence type="ECO:0000256" key="4">
    <source>
        <dbReference type="ARBA" id="ARBA00022737"/>
    </source>
</evidence>
<dbReference type="InterPro" id="IPR027417">
    <property type="entry name" value="P-loop_NTPase"/>
</dbReference>
<accession>A0ABM4AN17</accession>
<evidence type="ECO:0000256" key="5">
    <source>
        <dbReference type="ARBA" id="ARBA00022771"/>
    </source>
</evidence>
<protein>
    <submittedName>
        <fullName evidence="11">NFX1-type zinc finger-containing protein 1-like</fullName>
    </submittedName>
</protein>
<sequence length="2041" mass="233442">MDEDDLLRRQSGSSYYRPAGLENVRSNLPQRGKARSQSLNPRRLVSRNHPENITYAGHLAMNEIQNQTPRNRAPHFKEPKPKHAYLRNGRNINKSEQMDSTNMTTSKNRQDRAQGVDNKIRRMGFLTLEALAKSDVKDILANLNAKKEGFLNLLQSPIERPDVHVLIMELLSKICESSFHQLKSTVILDVCNSQYIGNFKNYLLDLPYVLNKSTNNKYWKNEMEFWKNFITFCESIIIMSPSTALTKCRSLIEGSSKCCLEGLGDRHNFTLPEEYNLKLIQLRETLTAHEKDKIAKEERKLVFGDEEQEPPENFRNLNVVPRREDLIDERPYLRANLISGRYWGVEHYLDVQFRLLREDCFGPLREGILQFIRDPTKKKYDNIRVYHNVKFVESYISPQKIGSVVEVDDYTKKRFKKINWSYSKRFIYGSLVLFTKDKCNTFIVATIIDRNIKYLDNGKIPVSIVDLIDVGDNLYGNQKYTMIESEVYFEPYYHILKALQDPTFPEHIAMKKYIVDVDPEPTHPAYLQVDKTYKVKISDFKSMTFNVLDFNTWPSNDDFGFNQSQYEAYKTALTREFAVIQGPPGTGKTFLGIKIAQTLLKNIDKRGCVLLLVCYTNHALDQFLEGLIPVTNSIVRVGGQSRNETMATFSLNQCRKQSMRSSSSAVRLYHEQKNELKSNILKLQAAQSEIDSINESIISYTCMTEYVPGCRDLGDLYKTTLKSGKDPLSFWLFENLEYDFKEPITFKEDQTEECINNEFMDNHNEVIMDDFEIDHNQFSHSSIKKAFSLKIAKCQLLYSTQQYQKRNLNSTHKRNLHFDIVALRARIKCFTEMKNYDLLGTHTTPVDLQNLRNLPMVDRWLLYFHWTKIVTNKLKEDIKPLQESVKNANTAYEESRMLLDVQLLQNVKVIGMTTSGAARLRKLLIALAPPIVIVEEAAEVLEQHIVTSLTKSCEHLILIGDHQQLRPSAAHMRLAKHFNLEVSLFERMILNAVHSRRLSVQHRMRPHISALIVPHIYAELLDHPSVAHFPDVRGLTDNVFFFSHEYQEEVVDDSSSKANKKEADLTLGFANYIMQQGYQPQDVTILAAYSGQMFYLRKQRLSYAHLSKVKITVLDNYQGEESKIILLSLVRNNDQKKIGFLGTENRICVALSRAKEGFYIFGNIDILKENSKLWTKIAETLENQGSLGTSIRLKCQNHPDQVTTISSVKDFSKVPEGGCLLKCNYNLPCLHACPLVCHSYDRGHATIICPFKCERIICDLNHVCPLMCKNKCEPCKQMITKKLPCGHNKEIFCYLNPQDPSIKCLTTVSVKLEKCGHEVNKSCYMDTHSVLCPVPCGLLVERCGHACARSCHVQDDPDHEFYKCSKPCVKAKKGCTMDLEGDRGDHQCRKQCHETCDDCNIEVVKKRTSCKHKERIACSKNVDETLCRKKCARTLPCGHFCMKKCFENCGDCKIKVKKPIPECGHEVEVECGAEATRARCGRPCARRLRCGHACRQLCRDACDAALCTELVPHHFDSPCGHRVQLPCNAYSAGNGTPSHETLLEHCRAVCGAELECEHICSGNCASCLRGRLHQPCMQLCKQINICGHECEEPCNELCPPCNKICEIKCVHARCPRPCGAPCVSCKEQCTRACSHGRCSRRCGEQCSRAGCSSPCPLLLACGHACRGLCGERCPDICKNCNPDDFPKDFLGDEFNDEALFVVLEDCGHIMEFEDMEHLMNSETESISIRACPFCRKPIINTPRYKDLVNNRMKTDINPIKERVYGNVKKNLDTQNRLLEKILKFQDAHQNILSDKLHSDWKNAFKMLQIFIRKYKKKISLLQLNMHFMYLNVLEMLAKIYENFKTAKLTELQDELVKNISLISCFLIRNVRKISQQQQMDIRNEIKRLNSIVQLSKLLSSNSYKISRSDPKVNEAMEAAKNMVLGIGVYKEDNAINALNIFQDGIKASGIVTKAERDMIVRAIGAKAGQWFKCPNGHFYSINRCGGAMVESICIECKARIGGTNHRLLGDNKHAPEIDNSQFPAWSEEANNMANFDFENLW</sequence>
<dbReference type="PANTHER" id="PTHR10887:SF341">
    <property type="entry name" value="NFX1-TYPE ZINC FINGER-CONTAINING PROTEIN 1"/>
    <property type="match status" value="1"/>
</dbReference>
<dbReference type="Pfam" id="PF20173">
    <property type="entry name" value="ZnF_RZ-type"/>
    <property type="match status" value="1"/>
</dbReference>
<dbReference type="Pfam" id="PF13086">
    <property type="entry name" value="AAA_11"/>
    <property type="match status" value="1"/>
</dbReference>
<feature type="region of interest" description="Disordered" evidence="8">
    <location>
        <begin position="68"/>
        <end position="113"/>
    </location>
</feature>
<dbReference type="InterPro" id="IPR000967">
    <property type="entry name" value="Znf_NFX1"/>
</dbReference>
<evidence type="ECO:0000256" key="6">
    <source>
        <dbReference type="ARBA" id="ARBA00022833"/>
    </source>
</evidence>
<dbReference type="RefSeq" id="XP_064072681.1">
    <property type="nucleotide sequence ID" value="XM_064216611.1"/>
</dbReference>
<dbReference type="PANTHER" id="PTHR10887">
    <property type="entry name" value="DNA2/NAM7 HELICASE FAMILY"/>
    <property type="match status" value="1"/>
</dbReference>
<dbReference type="Proteomes" id="UP001652626">
    <property type="component" value="Chromosome 13"/>
</dbReference>
<evidence type="ECO:0000256" key="7">
    <source>
        <dbReference type="ARBA" id="ARBA00022859"/>
    </source>
</evidence>
<evidence type="ECO:0000256" key="1">
    <source>
        <dbReference type="ARBA" id="ARBA00004496"/>
    </source>
</evidence>
<keyword evidence="4" id="KW-0677">Repeat</keyword>
<evidence type="ECO:0000313" key="10">
    <source>
        <dbReference type="Proteomes" id="UP001652626"/>
    </source>
</evidence>
<keyword evidence="6" id="KW-0862">Zinc</keyword>
<evidence type="ECO:0000256" key="3">
    <source>
        <dbReference type="ARBA" id="ARBA00022723"/>
    </source>
</evidence>
<keyword evidence="10" id="KW-1185">Reference proteome</keyword>
<dbReference type="InterPro" id="IPR057373">
    <property type="entry name" value="ZNFX1"/>
</dbReference>
<feature type="domain" description="RZ-type" evidence="9">
    <location>
        <begin position="1951"/>
        <end position="2022"/>
    </location>
</feature>
<dbReference type="Pfam" id="PF13087">
    <property type="entry name" value="AAA_12"/>
    <property type="match status" value="1"/>
</dbReference>
<dbReference type="PROSITE" id="PS51981">
    <property type="entry name" value="ZF_RZ"/>
    <property type="match status" value="1"/>
</dbReference>
<dbReference type="Gene3D" id="3.40.50.300">
    <property type="entry name" value="P-loop containing nucleotide triphosphate hydrolases"/>
    <property type="match status" value="3"/>
</dbReference>
<dbReference type="InterPro" id="IPR047187">
    <property type="entry name" value="SF1_C_Upf1"/>
</dbReference>
<dbReference type="CDD" id="cd18808">
    <property type="entry name" value="SF1_C_Upf1"/>
    <property type="match status" value="1"/>
</dbReference>
<keyword evidence="3" id="KW-0479">Metal-binding</keyword>